<dbReference type="InterPro" id="IPR006592">
    <property type="entry name" value="RNA_pol_N"/>
</dbReference>
<dbReference type="Pfam" id="PF04983">
    <property type="entry name" value="RNA_pol_Rpb1_3"/>
    <property type="match status" value="1"/>
</dbReference>
<evidence type="ECO:0000256" key="3">
    <source>
        <dbReference type="ARBA" id="ARBA00022478"/>
    </source>
</evidence>
<dbReference type="PANTHER" id="PTHR19376:SF37">
    <property type="entry name" value="DNA-DIRECTED RNA POLYMERASE II SUBUNIT RPB1"/>
    <property type="match status" value="1"/>
</dbReference>
<dbReference type="CDD" id="cd02584">
    <property type="entry name" value="RNAP_II_Rpb1_C"/>
    <property type="match status" value="1"/>
</dbReference>
<name>A0A6C0JCR7_9ZZZZ</name>
<dbReference type="Gene3D" id="3.30.1490.180">
    <property type="entry name" value="RNA polymerase ii"/>
    <property type="match status" value="1"/>
</dbReference>
<evidence type="ECO:0000256" key="5">
    <source>
        <dbReference type="ARBA" id="ARBA00022695"/>
    </source>
</evidence>
<dbReference type="Pfam" id="PF04992">
    <property type="entry name" value="RNA_pol_Rpb1_6"/>
    <property type="match status" value="1"/>
</dbReference>
<evidence type="ECO:0000256" key="2">
    <source>
        <dbReference type="ARBA" id="ARBA00012418"/>
    </source>
</evidence>
<dbReference type="PANTHER" id="PTHR19376">
    <property type="entry name" value="DNA-DIRECTED RNA POLYMERASE"/>
    <property type="match status" value="1"/>
</dbReference>
<keyword evidence="6" id="KW-0804">Transcription</keyword>
<keyword evidence="3" id="KW-0240">DNA-directed RNA polymerase</keyword>
<dbReference type="Pfam" id="PF04997">
    <property type="entry name" value="RNA_pol_Rpb1_1"/>
    <property type="match status" value="1"/>
</dbReference>
<dbReference type="NCBIfam" id="NF006336">
    <property type="entry name" value="PRK08566.1"/>
    <property type="match status" value="1"/>
</dbReference>
<keyword evidence="5" id="KW-0548">Nucleotidyltransferase</keyword>
<dbReference type="Pfam" id="PF04998">
    <property type="entry name" value="RNA_pol_Rpb1_5"/>
    <property type="match status" value="1"/>
</dbReference>
<dbReference type="Pfam" id="PF00623">
    <property type="entry name" value="RNA_pol_Rpb1_2"/>
    <property type="match status" value="1"/>
</dbReference>
<dbReference type="InterPro" id="IPR000722">
    <property type="entry name" value="RNA_pol_asu"/>
</dbReference>
<protein>
    <recommendedName>
        <fullName evidence="2">DNA-directed RNA polymerase</fullName>
        <ecNumber evidence="2">2.7.7.6</ecNumber>
    </recommendedName>
</protein>
<dbReference type="InterPro" id="IPR007075">
    <property type="entry name" value="RNA_pol_Rpb1_6"/>
</dbReference>
<dbReference type="InterPro" id="IPR007066">
    <property type="entry name" value="RNA_pol_Rpb1_3"/>
</dbReference>
<dbReference type="Gene3D" id="6.20.50.80">
    <property type="match status" value="1"/>
</dbReference>
<proteinExistence type="inferred from homology"/>
<dbReference type="InterPro" id="IPR007080">
    <property type="entry name" value="RNA_pol_Rpb1_1"/>
</dbReference>
<evidence type="ECO:0000259" key="7">
    <source>
        <dbReference type="SMART" id="SM00663"/>
    </source>
</evidence>
<dbReference type="FunFam" id="2.40.40.20:FF:000019">
    <property type="entry name" value="DNA-directed RNA polymerase II subunit RPB1"/>
    <property type="match status" value="1"/>
</dbReference>
<dbReference type="InterPro" id="IPR007083">
    <property type="entry name" value="RNA_pol_Rpb1_4"/>
</dbReference>
<dbReference type="Gene3D" id="4.10.860.120">
    <property type="entry name" value="RNA polymerase II, clamp domain"/>
    <property type="match status" value="1"/>
</dbReference>
<dbReference type="Pfam" id="PF05000">
    <property type="entry name" value="RNA_pol_Rpb1_4"/>
    <property type="match status" value="1"/>
</dbReference>
<dbReference type="Pfam" id="PF04990">
    <property type="entry name" value="RNA_pol_Rpb1_7"/>
    <property type="match status" value="1"/>
</dbReference>
<dbReference type="GO" id="GO:0006351">
    <property type="term" value="P:DNA-templated transcription"/>
    <property type="evidence" value="ECO:0007669"/>
    <property type="project" value="InterPro"/>
</dbReference>
<dbReference type="EMBL" id="MN740380">
    <property type="protein sequence ID" value="QHU03442.1"/>
    <property type="molecule type" value="Genomic_DNA"/>
</dbReference>
<dbReference type="SUPFAM" id="SSF64484">
    <property type="entry name" value="beta and beta-prime subunits of DNA dependent RNA-polymerase"/>
    <property type="match status" value="1"/>
</dbReference>
<dbReference type="CDD" id="cd02733">
    <property type="entry name" value="RNAP_II_RPB1_N"/>
    <property type="match status" value="1"/>
</dbReference>
<accession>A0A6C0JCR7</accession>
<dbReference type="InterPro" id="IPR045867">
    <property type="entry name" value="DNA-dir_RpoC_beta_prime"/>
</dbReference>
<dbReference type="InterPro" id="IPR038120">
    <property type="entry name" value="Rpb1_funnel_sf"/>
</dbReference>
<dbReference type="InterPro" id="IPR038593">
    <property type="entry name" value="RNA_pol_Rpb1_7_sf"/>
</dbReference>
<comment type="similarity">
    <text evidence="1">Belongs to the RNA polymerase beta' chain family.</text>
</comment>
<dbReference type="SMART" id="SM00663">
    <property type="entry name" value="RPOLA_N"/>
    <property type="match status" value="1"/>
</dbReference>
<dbReference type="Gene3D" id="1.10.132.30">
    <property type="match status" value="1"/>
</dbReference>
<dbReference type="GO" id="GO:0005665">
    <property type="term" value="C:RNA polymerase II, core complex"/>
    <property type="evidence" value="ECO:0007669"/>
    <property type="project" value="TreeGrafter"/>
</dbReference>
<organism evidence="8">
    <name type="scientific">viral metagenome</name>
    <dbReference type="NCBI Taxonomy" id="1070528"/>
    <lineage>
        <taxon>unclassified sequences</taxon>
        <taxon>metagenomes</taxon>
        <taxon>organismal metagenomes</taxon>
    </lineage>
</organism>
<evidence type="ECO:0000256" key="6">
    <source>
        <dbReference type="ARBA" id="ARBA00023163"/>
    </source>
</evidence>
<evidence type="ECO:0000256" key="4">
    <source>
        <dbReference type="ARBA" id="ARBA00022679"/>
    </source>
</evidence>
<dbReference type="InterPro" id="IPR007081">
    <property type="entry name" value="RNA_pol_Rpb1_5"/>
</dbReference>
<dbReference type="GO" id="GO:0003899">
    <property type="term" value="F:DNA-directed RNA polymerase activity"/>
    <property type="evidence" value="ECO:0007669"/>
    <property type="project" value="UniProtKB-EC"/>
</dbReference>
<dbReference type="InterPro" id="IPR042102">
    <property type="entry name" value="RNA_pol_Rpb1_3_sf"/>
</dbReference>
<dbReference type="InterPro" id="IPR007073">
    <property type="entry name" value="RNA_pol_Rpb1_7"/>
</dbReference>
<dbReference type="Gene3D" id="2.40.40.20">
    <property type="match status" value="1"/>
</dbReference>
<evidence type="ECO:0000256" key="1">
    <source>
        <dbReference type="ARBA" id="ARBA00006460"/>
    </source>
</evidence>
<dbReference type="GO" id="GO:0003677">
    <property type="term" value="F:DNA binding"/>
    <property type="evidence" value="ECO:0007669"/>
    <property type="project" value="InterPro"/>
</dbReference>
<dbReference type="Gene3D" id="3.30.1360.140">
    <property type="match status" value="1"/>
</dbReference>
<dbReference type="InterPro" id="IPR044893">
    <property type="entry name" value="RNA_pol_Rpb1_clamp_domain"/>
</dbReference>
<evidence type="ECO:0000313" key="8">
    <source>
        <dbReference type="EMBL" id="QHU03442.1"/>
    </source>
</evidence>
<reference evidence="8" key="1">
    <citation type="journal article" date="2020" name="Nature">
        <title>Giant virus diversity and host interactions through global metagenomics.</title>
        <authorList>
            <person name="Schulz F."/>
            <person name="Roux S."/>
            <person name="Paez-Espino D."/>
            <person name="Jungbluth S."/>
            <person name="Walsh D.A."/>
            <person name="Denef V.J."/>
            <person name="McMahon K.D."/>
            <person name="Konstantinidis K.T."/>
            <person name="Eloe-Fadrosh E.A."/>
            <person name="Kyrpides N.C."/>
            <person name="Woyke T."/>
        </authorList>
    </citation>
    <scope>NUCLEOTIDE SEQUENCE</scope>
    <source>
        <strain evidence="8">GVMAG-M-3300026093-6</strain>
    </source>
</reference>
<keyword evidence="4" id="KW-0808">Transferase</keyword>
<dbReference type="Gene3D" id="1.10.274.100">
    <property type="entry name" value="RNA polymerase Rpb1, domain 3"/>
    <property type="match status" value="1"/>
</dbReference>
<sequence>MSMFQELDYNADIEKVNGVQFSILSPDEIRRRSVAEIYTNECYIDDVPKTGGLFDSRMGVLDHGKKCPTDELDNRHSPGYFGHIELALPVFHIHFIKYVVKTLQSVCCRCSKLLVSPNSPELRKILSSKKGVNRFLLVTALCSKIKRCGEKNDNGCGAIRPNIIRKESSSIGKVVAVWKEDKNSGVSDSQILWDAQDVEKILRRVSDEDIEALGYHKQLCRPEWLICSVLPVAPPAVRPSVRADNNTRMEDDLTHKYCDILKTNKTLKYKLSQNANKKTTDEWYQLLQYHVATLINNNQPGIPPAQQRSGRPLKAIQDRLKSKEGRVRGNLMGKRVDKSARSVITPDPRLKLNELGVPIEICKNLTFAEKVNKYNKEKLTQLVRNGYFNYPGAKSIKRHSDSKIISLSVMDTSKIELSYGDIVNRHLIKGDIVLFNRQPSLHKMSMMQHLVVPLPYKTFRLNVSVTTPYNADFDGDEMNMHVPQSEQSRIELKELAAVPTQIITPAQHRPIISLVQDTCVGSYLFTRYDNYLTRSEVMDVMIDVPTFTGILPEPEVKANTPIKNLPESFPIYKYDIKEDLWSGRQIFSMVIPPVNLEKKNKSYDTHESVMNKVNIKNGNVISGVFDKNILGASEQGLIHIIFNECGIERTQQFLDDIQGIVTNWILKSGFSVGIGDLVPDLGSQEKMKDIISKKKRDVIDIIEHVHKGILENKSGKSVAEEYELQILKTLNAATSDTGKVALKHLNSSNRMLNMVISGSKGSEINMGQMIACVGQQAVDGKRIPYGFTDRTLPHFHKFDDGASARGFVESSFMKGLSPTEFFFHAMGGREGLIDTAVKTSETGYIQRKLVKGMEDARIVSDYTVRNANGTIVQFLYGEDGFDGTKIEKQILLSIGKSNKEIYDKYYLSIDDCSKSFTPQIMKDLKKNSKILETRMNDHVESIINDRDYYFKYIYKGENENEIFAPINFRRLVENACHNFKFGAKSDLSPFYVLDKMDELSDKLRINENYKGNEVIMVIMKLYMSPKVLCKEKKFTKLAFDWIISNVYQLFYAAIAHPGELVGTIAAQSIGEPSTQMTLNTFHFAGVASKANVNQGVPRFKELLSVSKNLKSPMNTVILKEPYCYSKEYSQKILNELETTTIKQITRSTEIYFDLPSIDLSKGLSDIEEDKKVLAIYKIFEDLDSIPNTCSISPWILRFVLDKVKMMDKNIKMCDVYFAIISKFNSDKQDIKCVFSDDNSENLVMRIQFLVDKDDKDSSAADCEEDMISVLKSLEKTILNEIILTGIKDIKGVSMYPEHNNIEYNRETNEFEKKTKWILNTDGTNMEDIMIHPAVDPYLTISNDIYEVYDTLGLEAARQVLIKEITEVFKFAGSYVNYRHVNMLVDIITNRGNLMSIDRHGINKSDRGPLAKCSFEETPDIIARAAIFGELDKVKSVSSNIMLGQEVPIGTGSIDVLFDEEKYFENILSIPRQIEERTEQDISEETVFNAAYCDNLF</sequence>
<dbReference type="EC" id="2.7.7.6" evidence="2"/>
<feature type="domain" description="RNA polymerase N-terminal" evidence="7">
    <location>
        <begin position="223"/>
        <end position="526"/>
    </location>
</feature>
<dbReference type="Gene3D" id="1.10.150.390">
    <property type="match status" value="1"/>
</dbReference>
<dbReference type="Gene3D" id="6.10.250.2940">
    <property type="match status" value="1"/>
</dbReference>